<gene>
    <name evidence="1" type="ORF">MML48_9g00002702</name>
</gene>
<name>A0ACB9SKU1_HOLOL</name>
<comment type="caution">
    <text evidence="1">The sequence shown here is derived from an EMBL/GenBank/DDBJ whole genome shotgun (WGS) entry which is preliminary data.</text>
</comment>
<keyword evidence="2" id="KW-1185">Reference proteome</keyword>
<dbReference type="EMBL" id="CM043023">
    <property type="protein sequence ID" value="KAI4455738.1"/>
    <property type="molecule type" value="Genomic_DNA"/>
</dbReference>
<evidence type="ECO:0000313" key="1">
    <source>
        <dbReference type="EMBL" id="KAI4455738.1"/>
    </source>
</evidence>
<sequence length="179" mass="21062">MENHKILFYVKLDKFYLENKGAKKPWNYEEMQEVTNDILLAKQAIGKKRTRRQYHLLSLYDTIEIGNKHNIIKKKLEGEDNVIYVTPYEDLFEKLYSTHIAVGHGTRDKMIFSLKAKCQIPRPVIQIFLECCQVCHKKKANRHANLVIKPIISKEFCSRAQVDLIVYCARRNTKCTNNM</sequence>
<evidence type="ECO:0000313" key="2">
    <source>
        <dbReference type="Proteomes" id="UP001056778"/>
    </source>
</evidence>
<reference evidence="1" key="1">
    <citation type="submission" date="2022-04" db="EMBL/GenBank/DDBJ databases">
        <title>Chromosome-scale genome assembly of Holotrichia oblita Faldermann.</title>
        <authorList>
            <person name="Rongchong L."/>
        </authorList>
    </citation>
    <scope>NUCLEOTIDE SEQUENCE</scope>
    <source>
        <strain evidence="1">81SQS9</strain>
    </source>
</reference>
<organism evidence="1 2">
    <name type="scientific">Holotrichia oblita</name>
    <name type="common">Chafer beetle</name>
    <dbReference type="NCBI Taxonomy" id="644536"/>
    <lineage>
        <taxon>Eukaryota</taxon>
        <taxon>Metazoa</taxon>
        <taxon>Ecdysozoa</taxon>
        <taxon>Arthropoda</taxon>
        <taxon>Hexapoda</taxon>
        <taxon>Insecta</taxon>
        <taxon>Pterygota</taxon>
        <taxon>Neoptera</taxon>
        <taxon>Endopterygota</taxon>
        <taxon>Coleoptera</taxon>
        <taxon>Polyphaga</taxon>
        <taxon>Scarabaeiformia</taxon>
        <taxon>Scarabaeidae</taxon>
        <taxon>Melolonthinae</taxon>
        <taxon>Holotrichia</taxon>
    </lineage>
</organism>
<protein>
    <submittedName>
        <fullName evidence="1">Protein zbed8-related</fullName>
    </submittedName>
</protein>
<dbReference type="Proteomes" id="UP001056778">
    <property type="component" value="Chromosome 9"/>
</dbReference>
<accession>A0ACB9SKU1</accession>
<proteinExistence type="predicted"/>